<dbReference type="SMART" id="SM00389">
    <property type="entry name" value="HOX"/>
    <property type="match status" value="1"/>
</dbReference>
<feature type="compositionally biased region" description="Polar residues" evidence="5">
    <location>
        <begin position="266"/>
        <end position="280"/>
    </location>
</feature>
<evidence type="ECO:0000313" key="8">
    <source>
        <dbReference type="Proteomes" id="UP001642405"/>
    </source>
</evidence>
<feature type="DNA-binding region" description="Homeobox" evidence="4">
    <location>
        <begin position="356"/>
        <end position="418"/>
    </location>
</feature>
<reference evidence="7 8" key="1">
    <citation type="submission" date="2024-01" db="EMBL/GenBank/DDBJ databases">
        <authorList>
            <person name="Allen C."/>
            <person name="Tagirdzhanova G."/>
        </authorList>
    </citation>
    <scope>NUCLEOTIDE SEQUENCE [LARGE SCALE GENOMIC DNA]</scope>
</reference>
<feature type="compositionally biased region" description="Polar residues" evidence="5">
    <location>
        <begin position="292"/>
        <end position="303"/>
    </location>
</feature>
<dbReference type="InterPro" id="IPR001356">
    <property type="entry name" value="HD"/>
</dbReference>
<dbReference type="PROSITE" id="PS50071">
    <property type="entry name" value="HOMEOBOX_2"/>
    <property type="match status" value="1"/>
</dbReference>
<comment type="caution">
    <text evidence="7">The sequence shown here is derived from an EMBL/GenBank/DDBJ whole genome shotgun (WGS) entry which is preliminary data.</text>
</comment>
<feature type="compositionally biased region" description="Low complexity" evidence="5">
    <location>
        <begin position="149"/>
        <end position="170"/>
    </location>
</feature>
<protein>
    <submittedName>
        <fullName evidence="7">Homeodomain super</fullName>
    </submittedName>
</protein>
<evidence type="ECO:0000256" key="2">
    <source>
        <dbReference type="ARBA" id="ARBA00023155"/>
    </source>
</evidence>
<sequence length="519" mass="56424">MRRLSASSPHELGGNYPFSWRPQETQDRQPSLPPIREALSFFYDEPPPPSSTAASSRAMSDPRRLSNSPRGAAESLADGHDNVTYTLSPELDRDPRLQLQCHANTGLERRQPGGERDDRFNQVPRGYQAMAYPPPSEQNGSPSGSYIDGTGSTASGVSSPPSSSVFSATAESEARSEPIHLHQHQHRRPGPPQGRPYAASTASSGWDQDRVPEPRRYTDYHYPPSGRPSLPDPPSYRIDEHLPPYSAGPPPPPPPPYAASGGPFQQHPSRTQPLSTSSIRSYDRAVFPPSTVPASSAGGSQYGSLRHQSRPSASASYQRPQEYYGNAEYRNRGPPSTHNSAALGGVANGRLGDSNQRKRRGNLPKETTDKLRAWFADHLHHPYPSEDEKQDLMQQTGLQMNQISNWFINARRRHLPALINNAKAVSGAMSSVHGSSTGGSGGMSGGMSAGIDSMRGNGGGPGSGPGNMRHKGFYTPADHNMYASPDRMYGSFDRSLEPRSTSLYRGDSRHFSPGSDDDY</sequence>
<dbReference type="PANTHER" id="PTHR11850">
    <property type="entry name" value="HOMEOBOX PROTEIN TRANSCRIPTION FACTORS"/>
    <property type="match status" value="1"/>
</dbReference>
<evidence type="ECO:0000256" key="5">
    <source>
        <dbReference type="SAM" id="MobiDB-lite"/>
    </source>
</evidence>
<dbReference type="Proteomes" id="UP001642405">
    <property type="component" value="Unassembled WGS sequence"/>
</dbReference>
<organism evidence="7 8">
    <name type="scientific">Sporothrix curviconia</name>
    <dbReference type="NCBI Taxonomy" id="1260050"/>
    <lineage>
        <taxon>Eukaryota</taxon>
        <taxon>Fungi</taxon>
        <taxon>Dikarya</taxon>
        <taxon>Ascomycota</taxon>
        <taxon>Pezizomycotina</taxon>
        <taxon>Sordariomycetes</taxon>
        <taxon>Sordariomycetidae</taxon>
        <taxon>Ophiostomatales</taxon>
        <taxon>Ophiostomataceae</taxon>
        <taxon>Sporothrix</taxon>
    </lineage>
</organism>
<evidence type="ECO:0000256" key="4">
    <source>
        <dbReference type="PROSITE-ProRule" id="PRU00108"/>
    </source>
</evidence>
<dbReference type="SUPFAM" id="SSF46689">
    <property type="entry name" value="Homeodomain-like"/>
    <property type="match status" value="1"/>
</dbReference>
<feature type="compositionally biased region" description="Basic and acidic residues" evidence="5">
    <location>
        <begin position="107"/>
        <end position="120"/>
    </location>
</feature>
<dbReference type="EMBL" id="CAWUHB010000010">
    <property type="protein sequence ID" value="CAK7215652.1"/>
    <property type="molecule type" value="Genomic_DNA"/>
</dbReference>
<evidence type="ECO:0000256" key="1">
    <source>
        <dbReference type="ARBA" id="ARBA00023125"/>
    </source>
</evidence>
<feature type="domain" description="Homeobox" evidence="6">
    <location>
        <begin position="354"/>
        <end position="417"/>
    </location>
</feature>
<keyword evidence="2 4" id="KW-0371">Homeobox</keyword>
<comment type="subcellular location">
    <subcellularLocation>
        <location evidence="4">Nucleus</location>
    </subcellularLocation>
</comment>
<feature type="compositionally biased region" description="Polar residues" evidence="5">
    <location>
        <begin position="310"/>
        <end position="319"/>
    </location>
</feature>
<evidence type="ECO:0000256" key="3">
    <source>
        <dbReference type="ARBA" id="ARBA00023242"/>
    </source>
</evidence>
<keyword evidence="3 4" id="KW-0539">Nucleus</keyword>
<keyword evidence="1 4" id="KW-0238">DNA-binding</keyword>
<dbReference type="InterPro" id="IPR050224">
    <property type="entry name" value="TALE_homeobox"/>
</dbReference>
<proteinExistence type="predicted"/>
<evidence type="ECO:0000259" key="6">
    <source>
        <dbReference type="PROSITE" id="PS50071"/>
    </source>
</evidence>
<feature type="compositionally biased region" description="Pro residues" evidence="5">
    <location>
        <begin position="246"/>
        <end position="257"/>
    </location>
</feature>
<feature type="compositionally biased region" description="Basic and acidic residues" evidence="5">
    <location>
        <begin position="207"/>
        <end position="219"/>
    </location>
</feature>
<gene>
    <name evidence="7" type="primary">CUP9</name>
    <name evidence="7" type="ORF">SCUCBS95973_002547</name>
</gene>
<dbReference type="CDD" id="cd00086">
    <property type="entry name" value="homeodomain"/>
    <property type="match status" value="1"/>
</dbReference>
<dbReference type="InterPro" id="IPR009057">
    <property type="entry name" value="Homeodomain-like_sf"/>
</dbReference>
<keyword evidence="8" id="KW-1185">Reference proteome</keyword>
<dbReference type="Pfam" id="PF05920">
    <property type="entry name" value="Homeobox_KN"/>
    <property type="match status" value="1"/>
</dbReference>
<feature type="region of interest" description="Disordered" evidence="5">
    <location>
        <begin position="1"/>
        <end position="366"/>
    </location>
</feature>
<dbReference type="Gene3D" id="1.10.10.60">
    <property type="entry name" value="Homeodomain-like"/>
    <property type="match status" value="1"/>
</dbReference>
<feature type="region of interest" description="Disordered" evidence="5">
    <location>
        <begin position="487"/>
        <end position="519"/>
    </location>
</feature>
<name>A0ABP0B7R5_9PEZI</name>
<evidence type="ECO:0000313" key="7">
    <source>
        <dbReference type="EMBL" id="CAK7215652.1"/>
    </source>
</evidence>
<accession>A0ABP0B7R5</accession>
<dbReference type="InterPro" id="IPR008422">
    <property type="entry name" value="KN_HD"/>
</dbReference>
<dbReference type="GO" id="GO:0003677">
    <property type="term" value="F:DNA binding"/>
    <property type="evidence" value="ECO:0007669"/>
    <property type="project" value="UniProtKB-KW"/>
</dbReference>